<organism evidence="2 3">
    <name type="scientific">Alkalilimnicola ehrlichii</name>
    <dbReference type="NCBI Taxonomy" id="351052"/>
    <lineage>
        <taxon>Bacteria</taxon>
        <taxon>Pseudomonadati</taxon>
        <taxon>Pseudomonadota</taxon>
        <taxon>Gammaproteobacteria</taxon>
        <taxon>Chromatiales</taxon>
        <taxon>Ectothiorhodospiraceae</taxon>
        <taxon>Alkalilimnicola</taxon>
    </lineage>
</organism>
<protein>
    <recommendedName>
        <fullName evidence="4">Major facilitator superfamily (MFS) profile domain-containing protein</fullName>
    </recommendedName>
</protein>
<gene>
    <name evidence="2" type="ORF">CAL65_03100</name>
</gene>
<proteinExistence type="predicted"/>
<sequence>MIALLLVIVTTAISLTIGFLEVSLLLFLAWGATHSAAFIACQVRTMLAAPQAAAFAASLNISVCNIGIATGAAIGGWVIALWDLALVGFAAALVATAAFLSGLLLMHAKA</sequence>
<dbReference type="AlphaFoldDB" id="A0A3E0X0F6"/>
<keyword evidence="3" id="KW-1185">Reference proteome</keyword>
<evidence type="ECO:0000313" key="2">
    <source>
        <dbReference type="EMBL" id="RFA38902.1"/>
    </source>
</evidence>
<evidence type="ECO:0008006" key="4">
    <source>
        <dbReference type="Google" id="ProtNLM"/>
    </source>
</evidence>
<accession>A0A3E0X0F6</accession>
<keyword evidence="1" id="KW-0812">Transmembrane</keyword>
<reference evidence="3" key="1">
    <citation type="submission" date="2017-05" db="EMBL/GenBank/DDBJ databases">
        <authorList>
            <person name="Sharma S."/>
            <person name="Sidhu C."/>
            <person name="Pinnaka A.K."/>
        </authorList>
    </citation>
    <scope>NUCLEOTIDE SEQUENCE [LARGE SCALE GENOMIC DNA]</scope>
    <source>
        <strain evidence="3">AK93</strain>
    </source>
</reference>
<dbReference type="EMBL" id="NFZW01000002">
    <property type="protein sequence ID" value="RFA38902.1"/>
    <property type="molecule type" value="Genomic_DNA"/>
</dbReference>
<name>A0A3E0X0F6_9GAMM</name>
<dbReference type="RefSeq" id="WP_116347437.1">
    <property type="nucleotide sequence ID" value="NZ_NFZW01000002.1"/>
</dbReference>
<evidence type="ECO:0000313" key="3">
    <source>
        <dbReference type="Proteomes" id="UP000256763"/>
    </source>
</evidence>
<dbReference type="InterPro" id="IPR036259">
    <property type="entry name" value="MFS_trans_sf"/>
</dbReference>
<keyword evidence="1" id="KW-0472">Membrane</keyword>
<feature type="transmembrane region" description="Helical" evidence="1">
    <location>
        <begin position="53"/>
        <end position="79"/>
    </location>
</feature>
<dbReference type="SUPFAM" id="SSF103473">
    <property type="entry name" value="MFS general substrate transporter"/>
    <property type="match status" value="1"/>
</dbReference>
<comment type="caution">
    <text evidence="2">The sequence shown here is derived from an EMBL/GenBank/DDBJ whole genome shotgun (WGS) entry which is preliminary data.</text>
</comment>
<feature type="transmembrane region" description="Helical" evidence="1">
    <location>
        <begin position="85"/>
        <end position="106"/>
    </location>
</feature>
<dbReference type="Proteomes" id="UP000256763">
    <property type="component" value="Unassembled WGS sequence"/>
</dbReference>
<keyword evidence="1" id="KW-1133">Transmembrane helix</keyword>
<evidence type="ECO:0000256" key="1">
    <source>
        <dbReference type="SAM" id="Phobius"/>
    </source>
</evidence>